<dbReference type="EMBL" id="VSSQ01042592">
    <property type="protein sequence ID" value="MPM96198.1"/>
    <property type="molecule type" value="Genomic_DNA"/>
</dbReference>
<reference evidence="3" key="1">
    <citation type="submission" date="2019-08" db="EMBL/GenBank/DDBJ databases">
        <authorList>
            <person name="Kucharzyk K."/>
            <person name="Murdoch R.W."/>
            <person name="Higgins S."/>
            <person name="Loffler F."/>
        </authorList>
    </citation>
    <scope>NUCLEOTIDE SEQUENCE</scope>
</reference>
<sequence length="187" mass="21951">MTNDAELYNETLRLYWEQGLKFTMDDLSDRLAISKKTLYEMVRSKEELVTRMIERYFELLAVEQDAIHRDTSLSTLEKLKRLLSAIPAFPIKSYHLKELRTTYPNAFYILNERLSRGWERTFSVIDQAKAEGTVGELDNDFFSKVFAASVERFLEEDEIDSEYSFKQKLEQLVNMLLFGICRKGSES</sequence>
<dbReference type="Pfam" id="PF00440">
    <property type="entry name" value="TetR_N"/>
    <property type="match status" value="1"/>
</dbReference>
<proteinExistence type="predicted"/>
<dbReference type="PROSITE" id="PS50977">
    <property type="entry name" value="HTH_TETR_2"/>
    <property type="match status" value="1"/>
</dbReference>
<evidence type="ECO:0000256" key="1">
    <source>
        <dbReference type="ARBA" id="ARBA00023125"/>
    </source>
</evidence>
<dbReference type="InterPro" id="IPR009057">
    <property type="entry name" value="Homeodomain-like_sf"/>
</dbReference>
<gene>
    <name evidence="3" type="ORF">SDC9_143356</name>
</gene>
<dbReference type="InterPro" id="IPR001647">
    <property type="entry name" value="HTH_TetR"/>
</dbReference>
<dbReference type="SUPFAM" id="SSF46689">
    <property type="entry name" value="Homeodomain-like"/>
    <property type="match status" value="1"/>
</dbReference>
<protein>
    <recommendedName>
        <fullName evidence="2">HTH tetR-type domain-containing protein</fullName>
    </recommendedName>
</protein>
<comment type="caution">
    <text evidence="3">The sequence shown here is derived from an EMBL/GenBank/DDBJ whole genome shotgun (WGS) entry which is preliminary data.</text>
</comment>
<name>A0A645E475_9ZZZZ</name>
<feature type="domain" description="HTH tetR-type" evidence="2">
    <location>
        <begin position="1"/>
        <end position="60"/>
    </location>
</feature>
<evidence type="ECO:0000313" key="3">
    <source>
        <dbReference type="EMBL" id="MPM96198.1"/>
    </source>
</evidence>
<dbReference type="GO" id="GO:0003677">
    <property type="term" value="F:DNA binding"/>
    <property type="evidence" value="ECO:0007669"/>
    <property type="project" value="UniProtKB-KW"/>
</dbReference>
<evidence type="ECO:0000259" key="2">
    <source>
        <dbReference type="PROSITE" id="PS50977"/>
    </source>
</evidence>
<dbReference type="Gene3D" id="1.10.10.60">
    <property type="entry name" value="Homeodomain-like"/>
    <property type="match status" value="1"/>
</dbReference>
<keyword evidence="1" id="KW-0238">DNA-binding</keyword>
<accession>A0A645E475</accession>
<organism evidence="3">
    <name type="scientific">bioreactor metagenome</name>
    <dbReference type="NCBI Taxonomy" id="1076179"/>
    <lineage>
        <taxon>unclassified sequences</taxon>
        <taxon>metagenomes</taxon>
        <taxon>ecological metagenomes</taxon>
    </lineage>
</organism>
<dbReference type="Gene3D" id="1.10.357.10">
    <property type="entry name" value="Tetracycline Repressor, domain 2"/>
    <property type="match status" value="1"/>
</dbReference>
<dbReference type="AlphaFoldDB" id="A0A645E475"/>